<evidence type="ECO:0000313" key="1">
    <source>
        <dbReference type="EMBL" id="SDL16278.1"/>
    </source>
</evidence>
<organism evidence="1 2">
    <name type="scientific">Aliiruegeria lutimaris</name>
    <dbReference type="NCBI Taxonomy" id="571298"/>
    <lineage>
        <taxon>Bacteria</taxon>
        <taxon>Pseudomonadati</taxon>
        <taxon>Pseudomonadota</taxon>
        <taxon>Alphaproteobacteria</taxon>
        <taxon>Rhodobacterales</taxon>
        <taxon>Roseobacteraceae</taxon>
        <taxon>Aliiruegeria</taxon>
    </lineage>
</organism>
<dbReference type="InterPro" id="IPR017853">
    <property type="entry name" value="GH"/>
</dbReference>
<reference evidence="1 2" key="1">
    <citation type="submission" date="2016-10" db="EMBL/GenBank/DDBJ databases">
        <authorList>
            <person name="de Groot N.N."/>
        </authorList>
    </citation>
    <scope>NUCLEOTIDE SEQUENCE [LARGE SCALE GENOMIC DNA]</scope>
    <source>
        <strain evidence="1 2">DSM 25294</strain>
    </source>
</reference>
<dbReference type="STRING" id="571298.SAMN04488026_107020"/>
<dbReference type="SUPFAM" id="SSF51445">
    <property type="entry name" value="(Trans)glycosidases"/>
    <property type="match status" value="1"/>
</dbReference>
<dbReference type="Gene3D" id="3.20.20.80">
    <property type="entry name" value="Glycosidases"/>
    <property type="match status" value="1"/>
</dbReference>
<sequence length="352" mass="38445">MDAIVLHPYAVPPEQLRRSIALLRAIPDATEMPIEITEWGTSSKEEAPAHLMKGYCQFALSAVTRFIWYPLGDRGDGFAPLIDGNNVTPVGRAYQMAQTAFWGEPVTDLGLDPFTYGCGFGDKAMVLWGALRQVTLTEGVRAFASDGQPLASEELVLDRDRPIVLLSDAPIRIGEELRLGPHGVIADSYDQFAFPAQGQTTGPLMILAEKGRNSVPFATRPGQECGGVPWSPYLGNELDMSLRASADWVLPGEVPGLQGPQPVAIVQRYRAERSSAARLWIDIAPSAESMDGVILRIRQGRDILLELWVAEATIVELPIALTAGMDTDVIVAPGENAHGDFTRLRIRFLEER</sequence>
<dbReference type="OrthoDB" id="9776971at2"/>
<proteinExistence type="predicted"/>
<accession>A0A1G9HTI7</accession>
<name>A0A1G9HTI7_9RHOB</name>
<gene>
    <name evidence="1" type="ORF">SAMN04488026_107020</name>
</gene>
<dbReference type="Proteomes" id="UP000199382">
    <property type="component" value="Unassembled WGS sequence"/>
</dbReference>
<dbReference type="AlphaFoldDB" id="A0A1G9HTI7"/>
<keyword evidence="2" id="KW-1185">Reference proteome</keyword>
<protein>
    <submittedName>
        <fullName evidence="1">Uncharacterized protein</fullName>
    </submittedName>
</protein>
<evidence type="ECO:0000313" key="2">
    <source>
        <dbReference type="Proteomes" id="UP000199382"/>
    </source>
</evidence>
<dbReference type="RefSeq" id="WP_093162759.1">
    <property type="nucleotide sequence ID" value="NZ_FNEK01000070.1"/>
</dbReference>
<dbReference type="EMBL" id="FNEK01000070">
    <property type="protein sequence ID" value="SDL16278.1"/>
    <property type="molecule type" value="Genomic_DNA"/>
</dbReference>